<evidence type="ECO:0000313" key="1">
    <source>
        <dbReference type="EMBL" id="KHN88478.1"/>
    </source>
</evidence>
<reference evidence="1 2" key="1">
    <citation type="submission" date="2014-11" db="EMBL/GenBank/DDBJ databases">
        <title>Genetic blueprint of the zoonotic pathogen Toxocara canis.</title>
        <authorList>
            <person name="Zhu X.-Q."/>
            <person name="Korhonen P.K."/>
            <person name="Cai H."/>
            <person name="Young N.D."/>
            <person name="Nejsum P."/>
            <person name="von Samson-Himmelstjerna G."/>
            <person name="Boag P.R."/>
            <person name="Tan P."/>
            <person name="Li Q."/>
            <person name="Min J."/>
            <person name="Yang Y."/>
            <person name="Wang X."/>
            <person name="Fang X."/>
            <person name="Hall R.S."/>
            <person name="Hofmann A."/>
            <person name="Sternberg P.W."/>
            <person name="Jex A.R."/>
            <person name="Gasser R.B."/>
        </authorList>
    </citation>
    <scope>NUCLEOTIDE SEQUENCE [LARGE SCALE GENOMIC DNA]</scope>
    <source>
        <strain evidence="1">PN_DK_2014</strain>
    </source>
</reference>
<name>A0A0B2W3C1_TOXCA</name>
<comment type="caution">
    <text evidence="1">The sequence shown here is derived from an EMBL/GenBank/DDBJ whole genome shotgun (WGS) entry which is preliminary data.</text>
</comment>
<organism evidence="1 2">
    <name type="scientific">Toxocara canis</name>
    <name type="common">Canine roundworm</name>
    <dbReference type="NCBI Taxonomy" id="6265"/>
    <lineage>
        <taxon>Eukaryota</taxon>
        <taxon>Metazoa</taxon>
        <taxon>Ecdysozoa</taxon>
        <taxon>Nematoda</taxon>
        <taxon>Chromadorea</taxon>
        <taxon>Rhabditida</taxon>
        <taxon>Spirurina</taxon>
        <taxon>Ascaridomorpha</taxon>
        <taxon>Ascaridoidea</taxon>
        <taxon>Toxocaridae</taxon>
        <taxon>Toxocara</taxon>
    </lineage>
</organism>
<dbReference type="AlphaFoldDB" id="A0A0B2W3C1"/>
<sequence>MKIFLHQYRTLKNLLSSTTEINKINISFYSIECICGTIKKKKAIICMCARMVLRNVKSIRTSAYRSIMRIETVFRSECDQRSHSLSVSRTKYLLSYSIYGRWLEFVKQMKLFNG</sequence>
<accession>A0A0B2W3C1</accession>
<evidence type="ECO:0000313" key="2">
    <source>
        <dbReference type="Proteomes" id="UP000031036"/>
    </source>
</evidence>
<dbReference type="Proteomes" id="UP000031036">
    <property type="component" value="Unassembled WGS sequence"/>
</dbReference>
<keyword evidence="2" id="KW-1185">Reference proteome</keyword>
<dbReference type="EMBL" id="JPKZ01000228">
    <property type="protein sequence ID" value="KHN88478.1"/>
    <property type="molecule type" value="Genomic_DNA"/>
</dbReference>
<protein>
    <submittedName>
        <fullName evidence="1">Uncharacterized protein</fullName>
    </submittedName>
</protein>
<gene>
    <name evidence="1" type="ORF">Tcan_06417</name>
</gene>
<proteinExistence type="predicted"/>